<dbReference type="OrthoDB" id="7157at10239"/>
<dbReference type="InterPro" id="IPR056958">
    <property type="entry name" value="Phage_tail_tube_init_put"/>
</dbReference>
<name>A0A6H0X5C2_BPTWO</name>
<protein>
    <submittedName>
        <fullName evidence="1">Virion component</fullName>
    </submittedName>
</protein>
<dbReference type="Proteomes" id="UP000503318">
    <property type="component" value="Segment"/>
</dbReference>
<evidence type="ECO:0000313" key="2">
    <source>
        <dbReference type="Proteomes" id="UP000503318"/>
    </source>
</evidence>
<dbReference type="RefSeq" id="YP_238571.1">
    <property type="nucleotide sequence ID" value="NC_007021.1"/>
</dbReference>
<dbReference type="Pfam" id="PF23980">
    <property type="entry name" value="Phage_tail_tube_init"/>
    <property type="match status" value="1"/>
</dbReference>
<sequence length="259" mass="29184">MPQSDGRNTLMRMSLIIPDSNGNKHTYRFKVNPESYTIEHPQRSNIIKTKSDIIFEDYGSDVKMITFSGTTGFKSARNVNGVVQTGKERMDELEERIIEYSNISNSGSVSLSKMELYNWTDNKYYKVHLSPQGLKIERSADKPLLFNYELSLMVLGDAGEPDRSSQVDPEFGNVIKPGEEDVRNRLNNSNSEVTRNRDRNNQKYSVHDNTRENIRMKNGNNLSSNGKVIYNPRLTTNGLSGTLDSTALLIGYGDGGVQT</sequence>
<dbReference type="EMBL" id="MT151386">
    <property type="protein sequence ID" value="QIW89116.1"/>
    <property type="molecule type" value="Genomic_DNA"/>
</dbReference>
<organism evidence="1 2">
    <name type="scientific">Staphylococcus phage Twort (strain DSM 17442 / HER 48)</name>
    <name type="common">Bacteriophage Twort</name>
    <dbReference type="NCBI Taxonomy" id="2908167"/>
    <lineage>
        <taxon>Viruses</taxon>
        <taxon>Duplodnaviria</taxon>
        <taxon>Heunggongvirae</taxon>
        <taxon>Uroviricota</taxon>
        <taxon>Caudoviricetes</taxon>
        <taxon>Herelleviridae</taxon>
        <taxon>Twortvirinae</taxon>
        <taxon>Twortvirus</taxon>
        <taxon>Twortvirus twort</taxon>
    </lineage>
</organism>
<reference evidence="1 2" key="1">
    <citation type="submission" date="2020-03" db="EMBL/GenBank/DDBJ databases">
        <title>Variable regions in the genome of staphylococcal bacteriophage Twort.</title>
        <authorList>
            <person name="Glowacka-Rutkowska A."/>
            <person name="Gawor J."/>
            <person name="Lobocka M."/>
        </authorList>
    </citation>
    <scope>NUCLEOTIDE SEQUENCE [LARGE SCALE GENOMIC DNA]</scope>
</reference>
<organismHost>
    <name type="scientific">Twortvirus twort</name>
    <dbReference type="NCBI Taxonomy" id="55510"/>
</organismHost>
<dbReference type="KEGG" id="vg:5130383"/>
<proteinExistence type="predicted"/>
<gene>
    <name evidence="1" type="ORF">TwortDSMZ_117</name>
</gene>
<evidence type="ECO:0000313" key="1">
    <source>
        <dbReference type="EMBL" id="QIW89116.1"/>
    </source>
</evidence>
<accession>A0A6H0X5C2</accession>